<keyword evidence="1" id="KW-0812">Transmembrane</keyword>
<comment type="caution">
    <text evidence="2">The sequence shown here is derived from an EMBL/GenBank/DDBJ whole genome shotgun (WGS) entry which is preliminary data.</text>
</comment>
<dbReference type="Proteomes" id="UP001454086">
    <property type="component" value="Unassembled WGS sequence"/>
</dbReference>
<protein>
    <submittedName>
        <fullName evidence="2">Uncharacterized protein</fullName>
    </submittedName>
</protein>
<evidence type="ECO:0000256" key="1">
    <source>
        <dbReference type="SAM" id="Phobius"/>
    </source>
</evidence>
<keyword evidence="1" id="KW-0472">Membrane</keyword>
<proteinExistence type="predicted"/>
<reference evidence="2 3" key="1">
    <citation type="submission" date="2024-03" db="EMBL/GenBank/DDBJ databases">
        <title>Human intestinal bacterial collection.</title>
        <authorList>
            <person name="Pauvert C."/>
            <person name="Hitch T.C.A."/>
            <person name="Clavel T."/>
        </authorList>
    </citation>
    <scope>NUCLEOTIDE SEQUENCE [LARGE SCALE GENOMIC DNA]</scope>
    <source>
        <strain evidence="2 3">CLA-SR-H021</strain>
    </source>
</reference>
<keyword evidence="3" id="KW-1185">Reference proteome</keyword>
<dbReference type="RefSeq" id="WP_227807986.1">
    <property type="nucleotide sequence ID" value="NZ_JAJFDX010000001.1"/>
</dbReference>
<sequence>MMYFKHFHSWLTAYGGGLGKLAIASWLLTNTMFLLCSRVPFMTLDFVRQISLGSFLGIWLGICLCLTIPWLISSGSGKIRLSLTPSMAMYLAALMIKETFI</sequence>
<dbReference type="EMBL" id="JBBMFM010000188">
    <property type="protein sequence ID" value="MEQ2428519.1"/>
    <property type="molecule type" value="Genomic_DNA"/>
</dbReference>
<keyword evidence="1" id="KW-1133">Transmembrane helix</keyword>
<gene>
    <name evidence="2" type="ORF">WMQ36_26520</name>
</gene>
<feature type="transmembrane region" description="Helical" evidence="1">
    <location>
        <begin position="21"/>
        <end position="41"/>
    </location>
</feature>
<name>A0ABV1DH55_9FIRM</name>
<evidence type="ECO:0000313" key="3">
    <source>
        <dbReference type="Proteomes" id="UP001454086"/>
    </source>
</evidence>
<accession>A0ABV1DH55</accession>
<feature type="transmembrane region" description="Helical" evidence="1">
    <location>
        <begin position="53"/>
        <end position="72"/>
    </location>
</feature>
<evidence type="ECO:0000313" key="2">
    <source>
        <dbReference type="EMBL" id="MEQ2428519.1"/>
    </source>
</evidence>
<organism evidence="2 3">
    <name type="scientific">Enterocloster hominis</name>
    <name type="common">ex Hitch et al. 2024</name>
    <dbReference type="NCBI Taxonomy" id="1917870"/>
    <lineage>
        <taxon>Bacteria</taxon>
        <taxon>Bacillati</taxon>
        <taxon>Bacillota</taxon>
        <taxon>Clostridia</taxon>
        <taxon>Lachnospirales</taxon>
        <taxon>Lachnospiraceae</taxon>
        <taxon>Enterocloster</taxon>
    </lineage>
</organism>